<feature type="domain" description="Protein FecR C-terminal" evidence="3">
    <location>
        <begin position="282"/>
        <end position="346"/>
    </location>
</feature>
<dbReference type="InterPro" id="IPR012373">
    <property type="entry name" value="Ferrdict_sens_TM"/>
</dbReference>
<organism evidence="4 5">
    <name type="scientific">Bacteroides caccae</name>
    <dbReference type="NCBI Taxonomy" id="47678"/>
    <lineage>
        <taxon>Bacteria</taxon>
        <taxon>Pseudomonadati</taxon>
        <taxon>Bacteroidota</taxon>
        <taxon>Bacteroidia</taxon>
        <taxon>Bacteroidales</taxon>
        <taxon>Bacteroidaceae</taxon>
        <taxon>Bacteroides</taxon>
    </lineage>
</organism>
<reference evidence="4 5" key="1">
    <citation type="submission" date="2015-09" db="EMBL/GenBank/DDBJ databases">
        <authorList>
            <consortium name="Pathogen Informatics"/>
        </authorList>
    </citation>
    <scope>NUCLEOTIDE SEQUENCE [LARGE SCALE GENOMIC DNA]</scope>
    <source>
        <strain evidence="4 5">2789STDY5834880</strain>
    </source>
</reference>
<dbReference type="InterPro" id="IPR032508">
    <property type="entry name" value="FecR_C"/>
</dbReference>
<keyword evidence="1" id="KW-1133">Transmembrane helix</keyword>
<dbReference type="STRING" id="47678.ERS852494_00068"/>
<dbReference type="InterPro" id="IPR006860">
    <property type="entry name" value="FecR"/>
</dbReference>
<keyword evidence="1" id="KW-0812">Transmembrane</keyword>
<dbReference type="RefSeq" id="WP_055169547.1">
    <property type="nucleotide sequence ID" value="NZ_CZAI01000001.1"/>
</dbReference>
<keyword evidence="1" id="KW-0472">Membrane</keyword>
<gene>
    <name evidence="4" type="ORF">ERS852494_00068</name>
</gene>
<feature type="domain" description="FecR protein" evidence="2">
    <location>
        <begin position="150"/>
        <end position="238"/>
    </location>
</feature>
<dbReference type="Pfam" id="PF16344">
    <property type="entry name" value="FecR_C"/>
    <property type="match status" value="1"/>
</dbReference>
<evidence type="ECO:0000313" key="5">
    <source>
        <dbReference type="Proteomes" id="UP000095657"/>
    </source>
</evidence>
<sequence>MKKEIPWELIISDLKQDISDADKKHLEEWVSIDENRKVYEELRGVWEKVRAKVINYTPDVDFYWKELMQRMEECEEAERRQAEDMERSEDKVEVNLKDKEQPVRLWAFPRFQRYVAAACVVVAVFLSVSLYIGIKIGQPEIAQQTYSNWGGKSEVALPDGSNVWIHSATSLTYNTNYYSKNRNVRLNGEAYFDVAHDKDHPFVVETEGMKITVHGTKFNVESFPGSENTFVSLKEGSVSLETKAETRFLHPGEVGTFNKRNGRLQIEKGDIELAVSWASNQIVFKNRPLNEICPLLSKWYNVKINLSPELQEQYRYTFTLRHEPLEEIMRIMSRIHPINYEFNDENMLTILPKQKQ</sequence>
<proteinExistence type="predicted"/>
<dbReference type="Gene3D" id="3.55.50.30">
    <property type="match status" value="1"/>
</dbReference>
<dbReference type="Proteomes" id="UP000095657">
    <property type="component" value="Unassembled WGS sequence"/>
</dbReference>
<feature type="transmembrane region" description="Helical" evidence="1">
    <location>
        <begin position="114"/>
        <end position="134"/>
    </location>
</feature>
<evidence type="ECO:0000256" key="1">
    <source>
        <dbReference type="SAM" id="Phobius"/>
    </source>
</evidence>
<evidence type="ECO:0000259" key="3">
    <source>
        <dbReference type="Pfam" id="PF16344"/>
    </source>
</evidence>
<evidence type="ECO:0000313" key="4">
    <source>
        <dbReference type="EMBL" id="CUO51291.1"/>
    </source>
</evidence>
<dbReference type="PANTHER" id="PTHR30273">
    <property type="entry name" value="PERIPLASMIC SIGNAL SENSOR AND SIGMA FACTOR ACTIVATOR FECR-RELATED"/>
    <property type="match status" value="1"/>
</dbReference>
<evidence type="ECO:0000259" key="2">
    <source>
        <dbReference type="Pfam" id="PF04773"/>
    </source>
</evidence>
<dbReference type="Pfam" id="PF04773">
    <property type="entry name" value="FecR"/>
    <property type="match status" value="1"/>
</dbReference>
<dbReference type="PIRSF" id="PIRSF018266">
    <property type="entry name" value="FecR"/>
    <property type="match status" value="1"/>
</dbReference>
<dbReference type="GO" id="GO:0016989">
    <property type="term" value="F:sigma factor antagonist activity"/>
    <property type="evidence" value="ECO:0007669"/>
    <property type="project" value="TreeGrafter"/>
</dbReference>
<dbReference type="PANTHER" id="PTHR30273:SF2">
    <property type="entry name" value="PROTEIN FECR"/>
    <property type="match status" value="1"/>
</dbReference>
<name>A0A174FNJ6_9BACE</name>
<accession>A0A174FNJ6</accession>
<protein>
    <submittedName>
        <fullName evidence="4">Anti-FecI sigma factor, FecR</fullName>
    </submittedName>
</protein>
<dbReference type="EMBL" id="CZAI01000001">
    <property type="protein sequence ID" value="CUO51291.1"/>
    <property type="molecule type" value="Genomic_DNA"/>
</dbReference>
<dbReference type="AlphaFoldDB" id="A0A174FNJ6"/>
<dbReference type="Gene3D" id="2.60.120.1440">
    <property type="match status" value="1"/>
</dbReference>